<feature type="compositionally biased region" description="Low complexity" evidence="1">
    <location>
        <begin position="130"/>
        <end position="140"/>
    </location>
</feature>
<dbReference type="AlphaFoldDB" id="A0AA37HLC3"/>
<feature type="compositionally biased region" description="Low complexity" evidence="1">
    <location>
        <begin position="156"/>
        <end position="173"/>
    </location>
</feature>
<proteinExistence type="predicted"/>
<dbReference type="Proteomes" id="UP001055108">
    <property type="component" value="Unassembled WGS sequence"/>
</dbReference>
<evidence type="ECO:0000256" key="2">
    <source>
        <dbReference type="SAM" id="SignalP"/>
    </source>
</evidence>
<accession>A0AA37HLC3</accession>
<name>A0AA37HLC3_9HYPH</name>
<reference evidence="3" key="2">
    <citation type="submission" date="2021-08" db="EMBL/GenBank/DDBJ databases">
        <authorList>
            <person name="Tani A."/>
            <person name="Ola A."/>
            <person name="Ogura Y."/>
            <person name="Katsura K."/>
            <person name="Hayashi T."/>
        </authorList>
    </citation>
    <scope>NUCLEOTIDE SEQUENCE</scope>
    <source>
        <strain evidence="3">NBRC 103626</strain>
    </source>
</reference>
<sequence length="328" mass="33850">MRTRRASALLLAACTSATAVQASPFRDALAANGGCGRHRALAADQLGPLEGGPGPRTGRDADLFGKPAGAWSEAEIRDARAVFAACEARASGAPADPERMRRFETALRRAVVIARAREPAEESSEVLQQRASDGSARTAAGTGGRGLLREGPAFIPAKAGSAKAGPATAGAPAREPGQQAAEVFRDAERIERAGAVAAMPVEMAVAAPEAGRMSAGAGRERGERLALSAAFGAPRDAAFAPDAGASRPAGSPNCVVNLRSFELLQADMRMPEVESLLGCRGARDGSTTIPGLGAFETYSWTDRGGTFSVTLVFQGQRLKSKVQRGLVN</sequence>
<gene>
    <name evidence="3" type="ORF">NBEOAGPD_0173</name>
</gene>
<feature type="signal peptide" evidence="2">
    <location>
        <begin position="1"/>
        <end position="22"/>
    </location>
</feature>
<comment type="caution">
    <text evidence="3">The sequence shown here is derived from an EMBL/GenBank/DDBJ whole genome shotgun (WGS) entry which is preliminary data.</text>
</comment>
<reference evidence="3" key="1">
    <citation type="journal article" date="2016" name="Front. Microbiol.">
        <title>Genome Sequence of the Piezophilic, Mesophilic Sulfate-Reducing Bacterium Desulfovibrio indicus J2T.</title>
        <authorList>
            <person name="Cao J."/>
            <person name="Maignien L."/>
            <person name="Shao Z."/>
            <person name="Alain K."/>
            <person name="Jebbar M."/>
        </authorList>
    </citation>
    <scope>NUCLEOTIDE SEQUENCE</scope>
    <source>
        <strain evidence="3">NBRC 103626</strain>
    </source>
</reference>
<feature type="chain" id="PRO_5041273954" evidence="2">
    <location>
        <begin position="23"/>
        <end position="328"/>
    </location>
</feature>
<feature type="region of interest" description="Disordered" evidence="1">
    <location>
        <begin position="118"/>
        <end position="181"/>
    </location>
</feature>
<dbReference type="EMBL" id="BPQM01000002">
    <property type="protein sequence ID" value="GJD76972.1"/>
    <property type="molecule type" value="Genomic_DNA"/>
</dbReference>
<evidence type="ECO:0000313" key="4">
    <source>
        <dbReference type="Proteomes" id="UP001055108"/>
    </source>
</evidence>
<protein>
    <submittedName>
        <fullName evidence="3">Uncharacterized protein</fullName>
    </submittedName>
</protein>
<dbReference type="RefSeq" id="WP_238300549.1">
    <property type="nucleotide sequence ID" value="NZ_BPQM01000002.1"/>
</dbReference>
<keyword evidence="2" id="KW-0732">Signal</keyword>
<organism evidence="3 4">
    <name type="scientific">Methylobacterium gregans</name>
    <dbReference type="NCBI Taxonomy" id="374424"/>
    <lineage>
        <taxon>Bacteria</taxon>
        <taxon>Pseudomonadati</taxon>
        <taxon>Pseudomonadota</taxon>
        <taxon>Alphaproteobacteria</taxon>
        <taxon>Hyphomicrobiales</taxon>
        <taxon>Methylobacteriaceae</taxon>
        <taxon>Methylobacterium</taxon>
    </lineage>
</organism>
<evidence type="ECO:0000313" key="3">
    <source>
        <dbReference type="EMBL" id="GJD76972.1"/>
    </source>
</evidence>
<evidence type="ECO:0000256" key="1">
    <source>
        <dbReference type="SAM" id="MobiDB-lite"/>
    </source>
</evidence>
<keyword evidence="4" id="KW-1185">Reference proteome</keyword>